<dbReference type="InterPro" id="IPR032466">
    <property type="entry name" value="Metal_Hydrolase"/>
</dbReference>
<sequence length="320" mass="35056">MRIDIHAHLWNEDYLDVLDSYGRTDTATQRGLGAGGADAELHARFALNDSAGIAHQVLSITPQSPHFARREHAVHAARLANDQYAELVGRHPDRFSAFAALPLPHLDAALTEMARALDELGMAGVAVTTDILGHSLADDRFTPLWQELDRRASVLYIHPSGHDAHTPLIGEHRMRWMVGAPMEDTIAAMHLILAGIPLRYPRVRIVLSHLGGALPMLLQRADNQYAWESPDTPEKPSLAARRLWFDTVAHGHIPALRAAAASFGADRLVLGTDFPYQSGDLLRRAITAIQDALPEPDATRVLDHNAALLLGRHATSLARP</sequence>
<accession>A0A386ZP62</accession>
<dbReference type="EMBL" id="CP032568">
    <property type="protein sequence ID" value="AYF79218.1"/>
    <property type="molecule type" value="Genomic_DNA"/>
</dbReference>
<feature type="domain" description="Amidohydrolase-related" evidence="2">
    <location>
        <begin position="3"/>
        <end position="311"/>
    </location>
</feature>
<gene>
    <name evidence="3" type="ORF">D7D52_20150</name>
</gene>
<dbReference type="Pfam" id="PF04909">
    <property type="entry name" value="Amidohydro_2"/>
    <property type="match status" value="1"/>
</dbReference>
<dbReference type="RefSeq" id="WP_120744295.1">
    <property type="nucleotide sequence ID" value="NZ_CP032568.1"/>
</dbReference>
<keyword evidence="1" id="KW-0456">Lyase</keyword>
<protein>
    <submittedName>
        <fullName evidence="3">Amidohydrolase</fullName>
    </submittedName>
</protein>
<evidence type="ECO:0000256" key="1">
    <source>
        <dbReference type="ARBA" id="ARBA00023239"/>
    </source>
</evidence>
<dbReference type="OrthoDB" id="8673173at2"/>
<dbReference type="GO" id="GO:0005737">
    <property type="term" value="C:cytoplasm"/>
    <property type="evidence" value="ECO:0007669"/>
    <property type="project" value="TreeGrafter"/>
</dbReference>
<keyword evidence="4" id="KW-1185">Reference proteome</keyword>
<keyword evidence="3" id="KW-0378">Hydrolase</keyword>
<organism evidence="3 4">
    <name type="scientific">Nocardia yunnanensis</name>
    <dbReference type="NCBI Taxonomy" id="2382165"/>
    <lineage>
        <taxon>Bacteria</taxon>
        <taxon>Bacillati</taxon>
        <taxon>Actinomycetota</taxon>
        <taxon>Actinomycetes</taxon>
        <taxon>Mycobacteriales</taxon>
        <taxon>Nocardiaceae</taxon>
        <taxon>Nocardia</taxon>
    </lineage>
</organism>
<evidence type="ECO:0000313" key="3">
    <source>
        <dbReference type="EMBL" id="AYF79218.1"/>
    </source>
</evidence>
<reference evidence="3 4" key="1">
    <citation type="submission" date="2018-09" db="EMBL/GenBank/DDBJ databases">
        <title>Nocardia yunnanensis sp. nov., an actinomycete isolated from a soil sample.</title>
        <authorList>
            <person name="Zhang J."/>
        </authorList>
    </citation>
    <scope>NUCLEOTIDE SEQUENCE [LARGE SCALE GENOMIC DNA]</scope>
    <source>
        <strain evidence="3 4">CFHS0054</strain>
    </source>
</reference>
<evidence type="ECO:0000259" key="2">
    <source>
        <dbReference type="Pfam" id="PF04909"/>
    </source>
</evidence>
<dbReference type="PANTHER" id="PTHR21240">
    <property type="entry name" value="2-AMINO-3-CARBOXYLMUCONATE-6-SEMIALDEHYDE DECARBOXYLASE"/>
    <property type="match status" value="1"/>
</dbReference>
<dbReference type="Proteomes" id="UP000267164">
    <property type="component" value="Chromosome"/>
</dbReference>
<dbReference type="PANTHER" id="PTHR21240:SF28">
    <property type="entry name" value="ISO-OROTATE DECARBOXYLASE (EUROFUNG)"/>
    <property type="match status" value="1"/>
</dbReference>
<dbReference type="GO" id="GO:0016831">
    <property type="term" value="F:carboxy-lyase activity"/>
    <property type="evidence" value="ECO:0007669"/>
    <property type="project" value="InterPro"/>
</dbReference>
<dbReference type="SUPFAM" id="SSF51556">
    <property type="entry name" value="Metallo-dependent hydrolases"/>
    <property type="match status" value="1"/>
</dbReference>
<dbReference type="AlphaFoldDB" id="A0A386ZP62"/>
<dbReference type="GO" id="GO:0019748">
    <property type="term" value="P:secondary metabolic process"/>
    <property type="evidence" value="ECO:0007669"/>
    <property type="project" value="TreeGrafter"/>
</dbReference>
<dbReference type="KEGG" id="nyu:D7D52_20150"/>
<dbReference type="GO" id="GO:0016787">
    <property type="term" value="F:hydrolase activity"/>
    <property type="evidence" value="ECO:0007669"/>
    <property type="project" value="UniProtKB-KW"/>
</dbReference>
<dbReference type="InterPro" id="IPR032465">
    <property type="entry name" value="ACMSD"/>
</dbReference>
<evidence type="ECO:0000313" key="4">
    <source>
        <dbReference type="Proteomes" id="UP000267164"/>
    </source>
</evidence>
<dbReference type="Gene3D" id="3.20.20.140">
    <property type="entry name" value="Metal-dependent hydrolases"/>
    <property type="match status" value="1"/>
</dbReference>
<name>A0A386ZP62_9NOCA</name>
<proteinExistence type="predicted"/>
<dbReference type="InterPro" id="IPR006680">
    <property type="entry name" value="Amidohydro-rel"/>
</dbReference>